<evidence type="ECO:0000313" key="1">
    <source>
        <dbReference type="EMBL" id="KAH7018024.1"/>
    </source>
</evidence>
<reference evidence="1" key="1">
    <citation type="journal article" date="2021" name="Nat. Commun.">
        <title>Genetic determinants of endophytism in the Arabidopsis root mycobiome.</title>
        <authorList>
            <person name="Mesny F."/>
            <person name="Miyauchi S."/>
            <person name="Thiergart T."/>
            <person name="Pickel B."/>
            <person name="Atanasova L."/>
            <person name="Karlsson M."/>
            <person name="Huettel B."/>
            <person name="Barry K.W."/>
            <person name="Haridas S."/>
            <person name="Chen C."/>
            <person name="Bauer D."/>
            <person name="Andreopoulos W."/>
            <person name="Pangilinan J."/>
            <person name="LaButti K."/>
            <person name="Riley R."/>
            <person name="Lipzen A."/>
            <person name="Clum A."/>
            <person name="Drula E."/>
            <person name="Henrissat B."/>
            <person name="Kohler A."/>
            <person name="Grigoriev I.V."/>
            <person name="Martin F.M."/>
            <person name="Hacquard S."/>
        </authorList>
    </citation>
    <scope>NUCLEOTIDE SEQUENCE</scope>
    <source>
        <strain evidence="1">MPI-CAGE-CH-0230</strain>
    </source>
</reference>
<protein>
    <submittedName>
        <fullName evidence="1">Uncharacterized protein</fullName>
    </submittedName>
</protein>
<comment type="caution">
    <text evidence="1">The sequence shown here is derived from an EMBL/GenBank/DDBJ whole genome shotgun (WGS) entry which is preliminary data.</text>
</comment>
<dbReference type="AlphaFoldDB" id="A0A9P8XTV3"/>
<name>A0A9P8XTV3_9PEZI</name>
<dbReference type="RefSeq" id="XP_046006291.1">
    <property type="nucleotide sequence ID" value="XM_046157175.1"/>
</dbReference>
<accession>A0A9P8XTV3</accession>
<organism evidence="1 2">
    <name type="scientific">Microdochium trichocladiopsis</name>
    <dbReference type="NCBI Taxonomy" id="1682393"/>
    <lineage>
        <taxon>Eukaryota</taxon>
        <taxon>Fungi</taxon>
        <taxon>Dikarya</taxon>
        <taxon>Ascomycota</taxon>
        <taxon>Pezizomycotina</taxon>
        <taxon>Sordariomycetes</taxon>
        <taxon>Xylariomycetidae</taxon>
        <taxon>Xylariales</taxon>
        <taxon>Microdochiaceae</taxon>
        <taxon>Microdochium</taxon>
    </lineage>
</organism>
<sequence>MKGSCTTAFRIGTKVITVIDSLVGPNDRFRSSMQPRTVKQHWEIQRDLIDALCELLRWPNSTKDWLLRQVQHHDPIQPASSTRQYRQVYDEIRTGSGTPTLYQLVLHWAANLGQINSDVISKLPEEGQLWLLAVGPMAVVLTEERPGTGLLIVLPVPKGSQPSQMSRSETLIAHKCDTSRCQCSTPLPIAVGPVGSSPTLRRLRPEPWLPTRSIGLARVLSSVQLTVGSTALQDKTALGPSAIRHARL</sequence>
<evidence type="ECO:0000313" key="2">
    <source>
        <dbReference type="Proteomes" id="UP000756346"/>
    </source>
</evidence>
<dbReference type="EMBL" id="JAGTJQ010000011">
    <property type="protein sequence ID" value="KAH7018024.1"/>
    <property type="molecule type" value="Genomic_DNA"/>
</dbReference>
<dbReference type="Proteomes" id="UP000756346">
    <property type="component" value="Unassembled WGS sequence"/>
</dbReference>
<gene>
    <name evidence="1" type="ORF">B0I36DRAFT_35306</name>
</gene>
<keyword evidence="2" id="KW-1185">Reference proteome</keyword>
<proteinExistence type="predicted"/>
<dbReference type="GeneID" id="70186721"/>